<evidence type="ECO:0000313" key="1">
    <source>
        <dbReference type="EMBL" id="QPJ86689.1"/>
    </source>
</evidence>
<dbReference type="EMBL" id="CP051756">
    <property type="protein sequence ID" value="QPJ86689.1"/>
    <property type="molecule type" value="Genomic_DNA"/>
</dbReference>
<proteinExistence type="predicted"/>
<keyword evidence="1" id="KW-0614">Plasmid</keyword>
<reference evidence="1" key="1">
    <citation type="submission" date="2020-04" db="EMBL/GenBank/DDBJ databases">
        <title>A novel bacterium ('Candidatus Sarcina troglodytae' sp. nov.) linked to a protracted, uniformly lethal epizootic among sanctuary western chimpanzees (Pan troglodytes verus) in Sierra Leone.</title>
        <authorList>
            <person name="Owens L.A."/>
            <person name="Colitti B."/>
            <person name="Hirji I."/>
            <person name="Pizaro A."/>
            <person name="Jaffe J.E."/>
            <person name="Moittie S."/>
            <person name="Bishop-Lilly K.A."/>
            <person name="Estrella L.A."/>
            <person name="Voegtly L.J."/>
            <person name="Kuhn J.H."/>
            <person name="Suen G."/>
            <person name="Deblois C.L."/>
            <person name="Dunn C."/>
            <person name="Juan-Salles C."/>
            <person name="Goldberg T.L."/>
        </authorList>
    </citation>
    <scope>NUCLEOTIDE SEQUENCE</scope>
    <source>
        <strain evidence="1">JB2</strain>
    </source>
</reference>
<geneLocation type="plasmid" evidence="1 2">
    <name>p2</name>
</geneLocation>
<sequence length="232" mass="26511">MFYLIFNNKNSYTDFNLRITKRPVIPAPVKNINKIEITGHDGDLYEDLGGYANIKITVDFNFIDKDNIKNSWRKIKSWLNNAQDNKLIFSDDIEFYYKVKNITLSELTITKRILGTFTVTFICEAYCYDISGLNSIQLSNNSILYNYLDTSKPLIKAYGGGVSTITVNGQSFVIDVGEYVYIDSALELTYKDKNTAGNLQVGEYPVLINGENLISWDSNITKLEIQPNWRCL</sequence>
<organism evidence="1 2">
    <name type="scientific">Candidatus Sarcina troglodytae</name>
    <dbReference type="NCBI Taxonomy" id="2726954"/>
    <lineage>
        <taxon>Bacteria</taxon>
        <taxon>Bacillati</taxon>
        <taxon>Bacillota</taxon>
        <taxon>Clostridia</taxon>
        <taxon>Eubacteriales</taxon>
        <taxon>Clostridiaceae</taxon>
        <taxon>Sarcina</taxon>
    </lineage>
</organism>
<gene>
    <name evidence="1" type="ORF">HH195_12005</name>
</gene>
<dbReference type="Proteomes" id="UP000594603">
    <property type="component" value="Plasmid p2"/>
</dbReference>
<keyword evidence="2" id="KW-1185">Reference proteome</keyword>
<protein>
    <submittedName>
        <fullName evidence="1">Phage tail protein</fullName>
    </submittedName>
</protein>
<name>A0ACD1BH22_9CLOT</name>
<accession>A0ACD1BH22</accession>
<evidence type="ECO:0000313" key="2">
    <source>
        <dbReference type="Proteomes" id="UP000594603"/>
    </source>
</evidence>